<feature type="region of interest" description="Disordered" evidence="5">
    <location>
        <begin position="126"/>
        <end position="196"/>
    </location>
</feature>
<dbReference type="HOGENOM" id="CLU_019533_2_0_1"/>
<dbReference type="CDD" id="cd08024">
    <property type="entry name" value="GH16_CCF"/>
    <property type="match status" value="1"/>
</dbReference>
<dbReference type="Gene3D" id="2.60.120.200">
    <property type="match status" value="1"/>
</dbReference>
<evidence type="ECO:0000256" key="1">
    <source>
        <dbReference type="ARBA" id="ARBA00006865"/>
    </source>
</evidence>
<protein>
    <submittedName>
        <fullName evidence="7">Beta-1,3-glucan-binding protein</fullName>
    </submittedName>
</protein>
<proteinExistence type="inferred from homology"/>
<dbReference type="GO" id="GO:0004553">
    <property type="term" value="F:hydrolase activity, hydrolyzing O-glycosyl compounds"/>
    <property type="evidence" value="ECO:0007669"/>
    <property type="project" value="InterPro"/>
</dbReference>
<dbReference type="FunCoup" id="K1QFR1">
    <property type="interactions" value="42"/>
</dbReference>
<evidence type="ECO:0000256" key="5">
    <source>
        <dbReference type="SAM" id="MobiDB-lite"/>
    </source>
</evidence>
<evidence type="ECO:0000256" key="2">
    <source>
        <dbReference type="ARBA" id="ARBA00008781"/>
    </source>
</evidence>
<feature type="signal peptide" evidence="6">
    <location>
        <begin position="1"/>
        <end position="25"/>
    </location>
</feature>
<evidence type="ECO:0000256" key="3">
    <source>
        <dbReference type="ARBA" id="ARBA00022588"/>
    </source>
</evidence>
<dbReference type="InterPro" id="IPR000757">
    <property type="entry name" value="Beta-glucanase-like"/>
</dbReference>
<name>K1QFR1_MAGGI</name>
<evidence type="ECO:0000256" key="4">
    <source>
        <dbReference type="ARBA" id="ARBA00022859"/>
    </source>
</evidence>
<dbReference type="PROSITE" id="PS51762">
    <property type="entry name" value="GH16_2"/>
    <property type="match status" value="1"/>
</dbReference>
<keyword evidence="6" id="KW-0732">Signal</keyword>
<dbReference type="GO" id="GO:0030246">
    <property type="term" value="F:carbohydrate binding"/>
    <property type="evidence" value="ECO:0007669"/>
    <property type="project" value="InterPro"/>
</dbReference>
<gene>
    <name evidence="7" type="ORF">CGI_10013834</name>
</gene>
<comment type="similarity">
    <text evidence="2">Belongs to the insect beta-1,3-glucan binding protein family.</text>
</comment>
<comment type="similarity">
    <text evidence="1">Belongs to the glycosyl hydrolase 16 family.</text>
</comment>
<dbReference type="GO" id="GO:0045087">
    <property type="term" value="P:innate immune response"/>
    <property type="evidence" value="ECO:0007669"/>
    <property type="project" value="UniProtKB-KW"/>
</dbReference>
<dbReference type="GO" id="GO:0005975">
    <property type="term" value="P:carbohydrate metabolic process"/>
    <property type="evidence" value="ECO:0007669"/>
    <property type="project" value="InterPro"/>
</dbReference>
<dbReference type="PROSITE" id="PS51969">
    <property type="entry name" value="CBM39"/>
    <property type="match status" value="1"/>
</dbReference>
<reference evidence="7" key="1">
    <citation type="journal article" date="2012" name="Nature">
        <title>The oyster genome reveals stress adaptation and complexity of shell formation.</title>
        <authorList>
            <person name="Zhang G."/>
            <person name="Fang X."/>
            <person name="Guo X."/>
            <person name="Li L."/>
            <person name="Luo R."/>
            <person name="Xu F."/>
            <person name="Yang P."/>
            <person name="Zhang L."/>
            <person name="Wang X."/>
            <person name="Qi H."/>
            <person name="Xiong Z."/>
            <person name="Que H."/>
            <person name="Xie Y."/>
            <person name="Holland P.W."/>
            <person name="Paps J."/>
            <person name="Zhu Y."/>
            <person name="Wu F."/>
            <person name="Chen Y."/>
            <person name="Wang J."/>
            <person name="Peng C."/>
            <person name="Meng J."/>
            <person name="Yang L."/>
            <person name="Liu J."/>
            <person name="Wen B."/>
            <person name="Zhang N."/>
            <person name="Huang Z."/>
            <person name="Zhu Q."/>
            <person name="Feng Y."/>
            <person name="Mount A."/>
            <person name="Hedgecock D."/>
            <person name="Xu Z."/>
            <person name="Liu Y."/>
            <person name="Domazet-Loso T."/>
            <person name="Du Y."/>
            <person name="Sun X."/>
            <person name="Zhang S."/>
            <person name="Liu B."/>
            <person name="Cheng P."/>
            <person name="Jiang X."/>
            <person name="Li J."/>
            <person name="Fan D."/>
            <person name="Wang W."/>
            <person name="Fu W."/>
            <person name="Wang T."/>
            <person name="Wang B."/>
            <person name="Zhang J."/>
            <person name="Peng Z."/>
            <person name="Li Y."/>
            <person name="Li N."/>
            <person name="Wang J."/>
            <person name="Chen M."/>
            <person name="He Y."/>
            <person name="Tan F."/>
            <person name="Song X."/>
            <person name="Zheng Q."/>
            <person name="Huang R."/>
            <person name="Yang H."/>
            <person name="Du X."/>
            <person name="Chen L."/>
            <person name="Yang M."/>
            <person name="Gaffney P.M."/>
            <person name="Wang S."/>
            <person name="Luo L."/>
            <person name="She Z."/>
            <person name="Ming Y."/>
            <person name="Huang W."/>
            <person name="Zhang S."/>
            <person name="Huang B."/>
            <person name="Zhang Y."/>
            <person name="Qu T."/>
            <person name="Ni P."/>
            <person name="Miao G."/>
            <person name="Wang J."/>
            <person name="Wang Q."/>
            <person name="Steinberg C.E."/>
            <person name="Wang H."/>
            <person name="Li N."/>
            <person name="Qian L."/>
            <person name="Zhang G."/>
            <person name="Li Y."/>
            <person name="Yang H."/>
            <person name="Liu X."/>
            <person name="Wang J."/>
            <person name="Yin Y."/>
            <person name="Wang J."/>
        </authorList>
    </citation>
    <scope>NUCLEOTIDE SEQUENCE [LARGE SCALE GENOMIC DNA]</scope>
    <source>
        <strain evidence="7">05x7-T-G4-1.051#20</strain>
    </source>
</reference>
<dbReference type="Pfam" id="PF00722">
    <property type="entry name" value="Glyco_hydro_16"/>
    <property type="match status" value="1"/>
</dbReference>
<dbReference type="InterPro" id="IPR043030">
    <property type="entry name" value="BGBP_N_sf"/>
</dbReference>
<dbReference type="Gene3D" id="2.60.40.2140">
    <property type="entry name" value="Beta-1,3-glucan-recognition protein, N-terminal domain"/>
    <property type="match status" value="1"/>
</dbReference>
<feature type="compositionally biased region" description="Gly residues" evidence="5">
    <location>
        <begin position="179"/>
        <end position="194"/>
    </location>
</feature>
<dbReference type="InterPro" id="IPR013320">
    <property type="entry name" value="ConA-like_dom_sf"/>
</dbReference>
<dbReference type="InterPro" id="IPR050546">
    <property type="entry name" value="Glycosyl_Hydrlase_16"/>
</dbReference>
<dbReference type="PANTHER" id="PTHR10963">
    <property type="entry name" value="GLYCOSYL HYDROLASE-RELATED"/>
    <property type="match status" value="1"/>
</dbReference>
<keyword evidence="3" id="KW-0399">Innate immunity</keyword>
<dbReference type="PANTHER" id="PTHR10963:SF55">
    <property type="entry name" value="GLYCOSIDE HYDROLASE FAMILY 16 PROTEIN"/>
    <property type="match status" value="1"/>
</dbReference>
<keyword evidence="4" id="KW-0391">Immunity</keyword>
<dbReference type="InParanoid" id="K1QFR1"/>
<evidence type="ECO:0000256" key="6">
    <source>
        <dbReference type="SAM" id="SignalP"/>
    </source>
</evidence>
<feature type="compositionally biased region" description="Gly residues" evidence="5">
    <location>
        <begin position="154"/>
        <end position="166"/>
    </location>
</feature>
<feature type="compositionally biased region" description="Low complexity" evidence="5">
    <location>
        <begin position="126"/>
        <end position="153"/>
    </location>
</feature>
<dbReference type="SUPFAM" id="SSF49899">
    <property type="entry name" value="Concanavalin A-like lectins/glucanases"/>
    <property type="match status" value="1"/>
</dbReference>
<accession>K1QFR1</accession>
<dbReference type="EMBL" id="JH817588">
    <property type="protein sequence ID" value="EKC27680.1"/>
    <property type="molecule type" value="Genomic_DNA"/>
</dbReference>
<organism evidence="7">
    <name type="scientific">Magallana gigas</name>
    <name type="common">Pacific oyster</name>
    <name type="synonym">Crassostrea gigas</name>
    <dbReference type="NCBI Taxonomy" id="29159"/>
    <lineage>
        <taxon>Eukaryota</taxon>
        <taxon>Metazoa</taxon>
        <taxon>Spiralia</taxon>
        <taxon>Lophotrochozoa</taxon>
        <taxon>Mollusca</taxon>
        <taxon>Bivalvia</taxon>
        <taxon>Autobranchia</taxon>
        <taxon>Pteriomorphia</taxon>
        <taxon>Ostreida</taxon>
        <taxon>Ostreoidea</taxon>
        <taxon>Ostreidae</taxon>
        <taxon>Magallana</taxon>
    </lineage>
</organism>
<feature type="chain" id="PRO_5044264947" evidence="6">
    <location>
        <begin position="26"/>
        <end position="563"/>
    </location>
</feature>
<dbReference type="InterPro" id="IPR031756">
    <property type="entry name" value="BGBP_N"/>
</dbReference>
<evidence type="ECO:0000313" key="7">
    <source>
        <dbReference type="EMBL" id="EKC27680.1"/>
    </source>
</evidence>
<dbReference type="Pfam" id="PF15886">
    <property type="entry name" value="CBM39"/>
    <property type="match status" value="1"/>
</dbReference>
<dbReference type="AlphaFoldDB" id="K1QFR1"/>
<sequence>MPVGRGMSALGVLALVLVVTRTVLSIQPAIVEQYNGHGVKFTIPDDGNYDFVAVHYSINQPIAGVGAGQWAFDVHTKQGSSFVHTNDLPAIQVHKGDTVYYWLHAQKGGTPSELFGQSAVIGDLTTTPKPTTTTTTTTVRPVVTSKTTSAPSGGSHGSGHSSGGGILTQTMIETQSAGTSGGQSPGGSSVGSSGGTQQVYSGTGYVQHGTSQQSCTSYPCLIFEDNFDFLNFETWTHDLTAGGGGNWEFEYYTNNRTNSYTKDGKLFIKPTLTADNYGEHFLSSGTLDLWGGEPNSLCTSNQFWGCSRQGSPEHIINPIQSARLRSDKAFNFKYGKMEVRAKMPKGDWIWPAIWLLPHRNAYGGWPASGEIDVVESRGNTDYHDENGRSQGVDSFGSTLHFGPVYGYDPYEKAHGEMQVTIPSGTLNDDFHIWTLEWDEEHIKVSFEGQEVMNVSPPPEGFWKLGELDKTNINNPYKYTNNKMAPFDQEFFIILNVAVGGVGFFPDKFRNSPYPKPWNDKSEFTARDFWNHKSQWYPTWNPDQNDGEQAAMQVDYIRVWKMKP</sequence>